<dbReference type="Pfam" id="PF01730">
    <property type="entry name" value="UreF"/>
    <property type="match status" value="1"/>
</dbReference>
<protein>
    <recommendedName>
        <fullName evidence="3">Urease accessory protein UreF</fullName>
    </recommendedName>
</protein>
<reference evidence="4 5" key="1">
    <citation type="submission" date="2019-05" db="EMBL/GenBank/DDBJ databases">
        <authorList>
            <person name="Pankratov T."/>
            <person name="Grouzdev D."/>
        </authorList>
    </citation>
    <scope>NUCLEOTIDE SEQUENCE [LARGE SCALE GENOMIC DNA]</scope>
    <source>
        <strain evidence="4 5">KEBCLARHB70R</strain>
    </source>
</reference>
<sequence>MPAALLPRLLTWMSQSFPTGAFAYSHGLEWAVDRGVLASATDVQDWLADLVLHGSLWSDAVLLRQAWRIEDPEALRSLAGFGAACAASRERREETLAQGAAFARAIGAWDVLPVAIAPDQEWPLPVVVGAVLRRAGLSEEAACLAASHASVANLVSAAVRLVPLGQSDGLRCLAGLEPALLEMTRLSEAAGLDEVGGCCLLSDIAAMRHETQRTRLFRT</sequence>
<dbReference type="InterPro" id="IPR038277">
    <property type="entry name" value="UreF_sf"/>
</dbReference>
<evidence type="ECO:0000256" key="1">
    <source>
        <dbReference type="ARBA" id="ARBA00022988"/>
    </source>
</evidence>
<dbReference type="HAMAP" id="MF_01385">
    <property type="entry name" value="UreF"/>
    <property type="match status" value="1"/>
</dbReference>
<comment type="caution">
    <text evidence="4">The sequence shown here is derived from an EMBL/GenBank/DDBJ whole genome shotgun (WGS) entry which is preliminary data.</text>
</comment>
<proteinExistence type="inferred from homology"/>
<dbReference type="GO" id="GO:0005737">
    <property type="term" value="C:cytoplasm"/>
    <property type="evidence" value="ECO:0007669"/>
    <property type="project" value="UniProtKB-SubCell"/>
</dbReference>
<evidence type="ECO:0000256" key="3">
    <source>
        <dbReference type="HAMAP-Rule" id="MF_01385"/>
    </source>
</evidence>
<dbReference type="Gene3D" id="1.10.4190.10">
    <property type="entry name" value="Urease accessory protein UreF"/>
    <property type="match status" value="1"/>
</dbReference>
<evidence type="ECO:0000313" key="5">
    <source>
        <dbReference type="Proteomes" id="UP000305654"/>
    </source>
</evidence>
<comment type="function">
    <text evidence="3">Required for maturation of urease via the functional incorporation of the urease nickel metallocenter.</text>
</comment>
<dbReference type="AlphaFoldDB" id="A0A5R9J028"/>
<dbReference type="PANTHER" id="PTHR33620">
    <property type="entry name" value="UREASE ACCESSORY PROTEIN F"/>
    <property type="match status" value="1"/>
</dbReference>
<dbReference type="PANTHER" id="PTHR33620:SF1">
    <property type="entry name" value="UREASE ACCESSORY PROTEIN F"/>
    <property type="match status" value="1"/>
</dbReference>
<comment type="similarity">
    <text evidence="3">Belongs to the UreF family.</text>
</comment>
<dbReference type="InterPro" id="IPR002639">
    <property type="entry name" value="UreF"/>
</dbReference>
<dbReference type="Proteomes" id="UP000305654">
    <property type="component" value="Unassembled WGS sequence"/>
</dbReference>
<dbReference type="RefSeq" id="WP_138327704.1">
    <property type="nucleotide sequence ID" value="NZ_VCDI01000009.1"/>
</dbReference>
<evidence type="ECO:0000256" key="2">
    <source>
        <dbReference type="ARBA" id="ARBA00023186"/>
    </source>
</evidence>
<dbReference type="GO" id="GO:0016151">
    <property type="term" value="F:nickel cation binding"/>
    <property type="evidence" value="ECO:0007669"/>
    <property type="project" value="UniProtKB-UniRule"/>
</dbReference>
<comment type="subcellular location">
    <subcellularLocation>
        <location evidence="3">Cytoplasm</location>
    </subcellularLocation>
</comment>
<accession>A0A5R9J028</accession>
<keyword evidence="1 3" id="KW-0996">Nickel insertion</keyword>
<name>A0A5R9J028_9PROT</name>
<keyword evidence="5" id="KW-1185">Reference proteome</keyword>
<dbReference type="PIRSF" id="PIRSF009467">
    <property type="entry name" value="Ureas_acces_UreF"/>
    <property type="match status" value="1"/>
</dbReference>
<keyword evidence="3" id="KW-0963">Cytoplasm</keyword>
<comment type="subunit">
    <text evidence="3">UreD, UreF and UreG form a complex that acts as a GTP-hydrolysis-dependent molecular chaperone, activating the urease apoprotein by helping to assemble the nickel containing metallocenter of UreC. The UreE protein probably delivers the nickel.</text>
</comment>
<keyword evidence="2 3" id="KW-0143">Chaperone</keyword>
<dbReference type="EMBL" id="VCDI01000009">
    <property type="protein sequence ID" value="TLU71034.1"/>
    <property type="molecule type" value="Genomic_DNA"/>
</dbReference>
<dbReference type="OrthoDB" id="9798772at2"/>
<gene>
    <name evidence="3" type="primary">ureF</name>
    <name evidence="4" type="ORF">FE263_19485</name>
</gene>
<evidence type="ECO:0000313" key="4">
    <source>
        <dbReference type="EMBL" id="TLU71034.1"/>
    </source>
</evidence>
<organism evidence="4 5">
    <name type="scientific">Lichenicoccus roseus</name>
    <dbReference type="NCBI Taxonomy" id="2683649"/>
    <lineage>
        <taxon>Bacteria</taxon>
        <taxon>Pseudomonadati</taxon>
        <taxon>Pseudomonadota</taxon>
        <taxon>Alphaproteobacteria</taxon>
        <taxon>Acetobacterales</taxon>
        <taxon>Acetobacteraceae</taxon>
        <taxon>Lichenicoccus</taxon>
    </lineage>
</organism>